<dbReference type="GO" id="GO:0005739">
    <property type="term" value="C:mitochondrion"/>
    <property type="evidence" value="ECO:0007669"/>
    <property type="project" value="UniProtKB-SubCell"/>
</dbReference>
<organism evidence="6 7">
    <name type="scientific">Klebsormidium nitens</name>
    <name type="common">Green alga</name>
    <name type="synonym">Ulothrix nitens</name>
    <dbReference type="NCBI Taxonomy" id="105231"/>
    <lineage>
        <taxon>Eukaryota</taxon>
        <taxon>Viridiplantae</taxon>
        <taxon>Streptophyta</taxon>
        <taxon>Klebsormidiophyceae</taxon>
        <taxon>Klebsormidiales</taxon>
        <taxon>Klebsormidiaceae</taxon>
        <taxon>Klebsormidium</taxon>
    </lineage>
</organism>
<evidence type="ECO:0000256" key="1">
    <source>
        <dbReference type="ARBA" id="ARBA00004173"/>
    </source>
</evidence>
<dbReference type="Pfam" id="PF04588">
    <property type="entry name" value="HIG_1_N"/>
    <property type="match status" value="1"/>
</dbReference>
<evidence type="ECO:0000313" key="7">
    <source>
        <dbReference type="Proteomes" id="UP000054558"/>
    </source>
</evidence>
<comment type="subcellular location">
    <subcellularLocation>
        <location evidence="1">Mitochondrion</location>
    </subcellularLocation>
</comment>
<evidence type="ECO:0000256" key="2">
    <source>
        <dbReference type="ARBA" id="ARBA00022692"/>
    </source>
</evidence>
<sequence>MSSTERGDQNDQGRIEQIREWLTEHKLQAVGTIWATGVAGSLIYNLRKSPHLSPSVKLIHARLHAQALTLAALVGAATIEWWEHRTGKKAERYHDSLDI</sequence>
<dbReference type="GO" id="GO:0033617">
    <property type="term" value="P:mitochondrial respiratory chain complex IV assembly"/>
    <property type="evidence" value="ECO:0000318"/>
    <property type="project" value="GO_Central"/>
</dbReference>
<keyword evidence="4" id="KW-0472">Membrane</keyword>
<name>A0A1Y1ILW1_KLENI</name>
<keyword evidence="2" id="KW-0812">Transmembrane</keyword>
<dbReference type="PANTHER" id="PTHR28018:SF3">
    <property type="entry name" value="RESPIRATORY SUPERCOMPLEX FACTOR 2, MITOCHONDRIAL"/>
    <property type="match status" value="1"/>
</dbReference>
<feature type="domain" description="HIG1" evidence="5">
    <location>
        <begin position="1"/>
        <end position="91"/>
    </location>
</feature>
<dbReference type="InterPro" id="IPR007667">
    <property type="entry name" value="Hypoxia_induced_domain"/>
</dbReference>
<dbReference type="OrthoDB" id="1915122at2759"/>
<dbReference type="Proteomes" id="UP000054558">
    <property type="component" value="Unassembled WGS sequence"/>
</dbReference>
<dbReference type="AlphaFoldDB" id="A0A1Y1ILW1"/>
<protein>
    <recommendedName>
        <fullName evidence="5">HIG1 domain-containing protein</fullName>
    </recommendedName>
</protein>
<dbReference type="EMBL" id="DF237803">
    <property type="protein sequence ID" value="GAQ91784.1"/>
    <property type="molecule type" value="Genomic_DNA"/>
</dbReference>
<keyword evidence="7" id="KW-1185">Reference proteome</keyword>
<proteinExistence type="predicted"/>
<reference evidence="6 7" key="1">
    <citation type="journal article" date="2014" name="Nat. Commun.">
        <title>Klebsormidium flaccidum genome reveals primary factors for plant terrestrial adaptation.</title>
        <authorList>
            <person name="Hori K."/>
            <person name="Maruyama F."/>
            <person name="Fujisawa T."/>
            <person name="Togashi T."/>
            <person name="Yamamoto N."/>
            <person name="Seo M."/>
            <person name="Sato S."/>
            <person name="Yamada T."/>
            <person name="Mori H."/>
            <person name="Tajima N."/>
            <person name="Moriyama T."/>
            <person name="Ikeuchi M."/>
            <person name="Watanabe M."/>
            <person name="Wada H."/>
            <person name="Kobayashi K."/>
            <person name="Saito M."/>
            <person name="Masuda T."/>
            <person name="Sasaki-Sekimoto Y."/>
            <person name="Mashiguchi K."/>
            <person name="Awai K."/>
            <person name="Shimojima M."/>
            <person name="Masuda S."/>
            <person name="Iwai M."/>
            <person name="Nobusawa T."/>
            <person name="Narise T."/>
            <person name="Kondo S."/>
            <person name="Saito H."/>
            <person name="Sato R."/>
            <person name="Murakawa M."/>
            <person name="Ihara Y."/>
            <person name="Oshima-Yamada Y."/>
            <person name="Ohtaka K."/>
            <person name="Satoh M."/>
            <person name="Sonobe K."/>
            <person name="Ishii M."/>
            <person name="Ohtani R."/>
            <person name="Kanamori-Sato M."/>
            <person name="Honoki R."/>
            <person name="Miyazaki D."/>
            <person name="Mochizuki H."/>
            <person name="Umetsu J."/>
            <person name="Higashi K."/>
            <person name="Shibata D."/>
            <person name="Kamiya Y."/>
            <person name="Sato N."/>
            <person name="Nakamura Y."/>
            <person name="Tabata S."/>
            <person name="Ida S."/>
            <person name="Kurokawa K."/>
            <person name="Ohta H."/>
        </authorList>
    </citation>
    <scope>NUCLEOTIDE SEQUENCE [LARGE SCALE GENOMIC DNA]</scope>
    <source>
        <strain evidence="6 7">NIES-2285</strain>
    </source>
</reference>
<dbReference type="GO" id="GO:0098803">
    <property type="term" value="C:respiratory chain complex"/>
    <property type="evidence" value="ECO:0000318"/>
    <property type="project" value="GO_Central"/>
</dbReference>
<dbReference type="PROSITE" id="PS51503">
    <property type="entry name" value="HIG1"/>
    <property type="match status" value="1"/>
</dbReference>
<dbReference type="PANTHER" id="PTHR28018">
    <property type="entry name" value="RESPIRATORY SUPERCOMPLEX FACTOR 2, MITOCHONDRIAL"/>
    <property type="match status" value="1"/>
</dbReference>
<evidence type="ECO:0000313" key="6">
    <source>
        <dbReference type="EMBL" id="GAQ91784.1"/>
    </source>
</evidence>
<dbReference type="Gene3D" id="6.10.140.1320">
    <property type="match status" value="1"/>
</dbReference>
<accession>A0A1Y1ILW1</accession>
<evidence type="ECO:0000259" key="5">
    <source>
        <dbReference type="PROSITE" id="PS51503"/>
    </source>
</evidence>
<dbReference type="InterPro" id="IPR040153">
    <property type="entry name" value="Rcf2"/>
</dbReference>
<evidence type="ECO:0000256" key="4">
    <source>
        <dbReference type="ARBA" id="ARBA00023136"/>
    </source>
</evidence>
<keyword evidence="3" id="KW-1133">Transmembrane helix</keyword>
<gene>
    <name evidence="6" type="ORF">KFL_008540020</name>
</gene>
<dbReference type="OMA" id="PQAHSHK"/>
<evidence type="ECO:0000256" key="3">
    <source>
        <dbReference type="ARBA" id="ARBA00022989"/>
    </source>
</evidence>